<dbReference type="AlphaFoldDB" id="A0A091QX18"/>
<accession>A0A091QX18</accession>
<keyword evidence="2" id="KW-1185">Reference proteome</keyword>
<feature type="non-terminal residue" evidence="1">
    <location>
        <position position="1"/>
    </location>
</feature>
<evidence type="ECO:0000313" key="1">
    <source>
        <dbReference type="EMBL" id="KFQ13919.1"/>
    </source>
</evidence>
<feature type="non-terminal residue" evidence="1">
    <location>
        <position position="49"/>
    </location>
</feature>
<dbReference type="EMBL" id="KK684262">
    <property type="protein sequence ID" value="KFQ13919.1"/>
    <property type="molecule type" value="Genomic_DNA"/>
</dbReference>
<name>A0A091QX18_LEPDC</name>
<dbReference type="PhylomeDB" id="A0A091QX18"/>
<proteinExistence type="predicted"/>
<gene>
    <name evidence="1" type="ORF">N330_04576</name>
</gene>
<evidence type="ECO:0000313" key="2">
    <source>
        <dbReference type="Proteomes" id="UP000053001"/>
    </source>
</evidence>
<organism evidence="1 2">
    <name type="scientific">Leptosomus discolor</name>
    <name type="common">Madagascar cuckoo roller</name>
    <name type="synonym">Cuculus discolor</name>
    <dbReference type="NCBI Taxonomy" id="188344"/>
    <lineage>
        <taxon>Eukaryota</taxon>
        <taxon>Metazoa</taxon>
        <taxon>Chordata</taxon>
        <taxon>Craniata</taxon>
        <taxon>Vertebrata</taxon>
        <taxon>Euteleostomi</taxon>
        <taxon>Archelosauria</taxon>
        <taxon>Archosauria</taxon>
        <taxon>Dinosauria</taxon>
        <taxon>Saurischia</taxon>
        <taxon>Theropoda</taxon>
        <taxon>Coelurosauria</taxon>
        <taxon>Aves</taxon>
        <taxon>Neognathae</taxon>
        <taxon>Neoaves</taxon>
        <taxon>Telluraves</taxon>
        <taxon>Coraciimorphae</taxon>
        <taxon>Coraciiformes</taxon>
        <taxon>Leptosomidae</taxon>
        <taxon>Leptosomus</taxon>
    </lineage>
</organism>
<sequence length="49" mass="6160">QRRFRLDIRKNFFTERVIKHWIKLSREMVESLSLKVFKKHVDVTLWDMV</sequence>
<protein>
    <submittedName>
        <fullName evidence="1">Uncharacterized protein</fullName>
    </submittedName>
</protein>
<reference evidence="1 2" key="1">
    <citation type="submission" date="2014-04" db="EMBL/GenBank/DDBJ databases">
        <title>Genome evolution of avian class.</title>
        <authorList>
            <person name="Zhang G."/>
            <person name="Li C."/>
        </authorList>
    </citation>
    <scope>NUCLEOTIDE SEQUENCE [LARGE SCALE GENOMIC DNA]</scope>
    <source>
        <strain evidence="1">BGI_N330</strain>
    </source>
</reference>
<dbReference type="Proteomes" id="UP000053001">
    <property type="component" value="Unassembled WGS sequence"/>
</dbReference>